<proteinExistence type="inferred from homology"/>
<dbReference type="FunFam" id="3.40.50.2000:FF:000072">
    <property type="entry name" value="Glycosyl transferase"/>
    <property type="match status" value="1"/>
</dbReference>
<dbReference type="PANTHER" id="PTHR48050:SF13">
    <property type="entry name" value="STEROL 3-BETA-GLUCOSYLTRANSFERASE UGT80A2"/>
    <property type="match status" value="1"/>
</dbReference>
<evidence type="ECO:0000313" key="7">
    <source>
        <dbReference type="Proteomes" id="UP000033393"/>
    </source>
</evidence>
<comment type="similarity">
    <text evidence="1">Belongs to the glycosyltransferase 28 family.</text>
</comment>
<evidence type="ECO:0000256" key="1">
    <source>
        <dbReference type="ARBA" id="ARBA00006962"/>
    </source>
</evidence>
<evidence type="ECO:0000259" key="4">
    <source>
        <dbReference type="Pfam" id="PF06722"/>
    </source>
</evidence>
<dbReference type="InterPro" id="IPR048284">
    <property type="entry name" value="EryCIII-like_N"/>
</dbReference>
<gene>
    <name evidence="6" type="ORF">UK23_47635</name>
</gene>
<dbReference type="GO" id="GO:0017000">
    <property type="term" value="P:antibiotic biosynthetic process"/>
    <property type="evidence" value="ECO:0007669"/>
    <property type="project" value="UniProtKB-ARBA"/>
</dbReference>
<dbReference type="PATRIC" id="fig|68170.10.peg.3294"/>
<accession>A0A0F0GG67</accession>
<dbReference type="Gene3D" id="3.40.50.2000">
    <property type="entry name" value="Glycogen Phosphorylase B"/>
    <property type="match status" value="2"/>
</dbReference>
<organism evidence="6 7">
    <name type="scientific">Lentzea aerocolonigenes</name>
    <name type="common">Lechevalieria aerocolonigenes</name>
    <name type="synonym">Saccharothrix aerocolonigenes</name>
    <dbReference type="NCBI Taxonomy" id="68170"/>
    <lineage>
        <taxon>Bacteria</taxon>
        <taxon>Bacillati</taxon>
        <taxon>Actinomycetota</taxon>
        <taxon>Actinomycetes</taxon>
        <taxon>Pseudonocardiales</taxon>
        <taxon>Pseudonocardiaceae</taxon>
        <taxon>Lentzea</taxon>
    </lineage>
</organism>
<dbReference type="EMBL" id="JYJG01000590">
    <property type="protein sequence ID" value="KJK33081.1"/>
    <property type="molecule type" value="Genomic_DNA"/>
</dbReference>
<dbReference type="Proteomes" id="UP000033393">
    <property type="component" value="Unassembled WGS sequence"/>
</dbReference>
<dbReference type="InterPro" id="IPR002213">
    <property type="entry name" value="UDP_glucos_trans"/>
</dbReference>
<dbReference type="Pfam" id="PF06722">
    <property type="entry name" value="EryCIII-like_C"/>
    <property type="match status" value="1"/>
</dbReference>
<dbReference type="GO" id="GO:0016758">
    <property type="term" value="F:hexosyltransferase activity"/>
    <property type="evidence" value="ECO:0007669"/>
    <property type="project" value="UniProtKB-ARBA"/>
</dbReference>
<dbReference type="CDD" id="cd03784">
    <property type="entry name" value="GT1_Gtf-like"/>
    <property type="match status" value="1"/>
</dbReference>
<keyword evidence="3" id="KW-0808">Transferase</keyword>
<keyword evidence="7" id="KW-1185">Reference proteome</keyword>
<dbReference type="eggNOG" id="COG1819">
    <property type="taxonomic scope" value="Bacteria"/>
</dbReference>
<dbReference type="GO" id="GO:0008194">
    <property type="term" value="F:UDP-glycosyltransferase activity"/>
    <property type="evidence" value="ECO:0007669"/>
    <property type="project" value="InterPro"/>
</dbReference>
<evidence type="ECO:0000313" key="6">
    <source>
        <dbReference type="EMBL" id="KJK33081.1"/>
    </source>
</evidence>
<dbReference type="InterPro" id="IPR050426">
    <property type="entry name" value="Glycosyltransferase_28"/>
</dbReference>
<evidence type="ECO:0000256" key="3">
    <source>
        <dbReference type="ARBA" id="ARBA00022679"/>
    </source>
</evidence>
<sequence>MRVLFSSSPGLGHLFPMIPLAWALRSGGHDVLVASTGDVVERAAQAGLPAVEAAPGLDMMTFFGTTVRENERFGDFASIHELFVEDPRRAMELVARVFAALGDRLTEGMLAAAQGWRPDLVVFEQMDSAGPFIAAKLGIPAVQHNFGAARGTDELALYAKYTDAYDRHGVTRPTEADAIIDIATEGLGTPQIGWPMRYVAYNAGGVLPGWLLAKRERPRVCVTLGTAVGLMSVGALGQIVEAAKEIDAEFIFALGDSDVAELGELPENVRLVEWIPLNALLEHCDAIVHHGGSGSTFTSLAAGVPQLLLPHAADQFDNATLVRDAGIGLWLEDATVDASHLTKLLEDKEIRAACERLRAENAARPLPSELVSKLVALVS</sequence>
<reference evidence="6 7" key="1">
    <citation type="submission" date="2015-02" db="EMBL/GenBank/DDBJ databases">
        <authorList>
            <person name="Ju K.-S."/>
            <person name="Doroghazi J.R."/>
            <person name="Metcalf W."/>
        </authorList>
    </citation>
    <scope>NUCLEOTIDE SEQUENCE [LARGE SCALE GENOMIC DNA]</scope>
    <source>
        <strain evidence="6 7">NRRL B-16140</strain>
    </source>
</reference>
<name>A0A0F0GG67_LENAE</name>
<dbReference type="AlphaFoldDB" id="A0A0F0GG67"/>
<dbReference type="Pfam" id="PF21036">
    <property type="entry name" value="EryCIII-like_N"/>
    <property type="match status" value="1"/>
</dbReference>
<feature type="domain" description="Erythromycin biosynthesis protein CIII-like C-terminal" evidence="4">
    <location>
        <begin position="239"/>
        <end position="377"/>
    </location>
</feature>
<dbReference type="InterPro" id="IPR010610">
    <property type="entry name" value="EryCIII-like_C"/>
</dbReference>
<comment type="caution">
    <text evidence="6">The sequence shown here is derived from an EMBL/GenBank/DDBJ whole genome shotgun (WGS) entry which is preliminary data.</text>
</comment>
<dbReference type="SUPFAM" id="SSF53756">
    <property type="entry name" value="UDP-Glycosyltransferase/glycogen phosphorylase"/>
    <property type="match status" value="1"/>
</dbReference>
<protein>
    <submittedName>
        <fullName evidence="6">Uncharacterized protein</fullName>
    </submittedName>
</protein>
<feature type="domain" description="Erythromycin biosynthesis protein CIII-like N-terminal" evidence="5">
    <location>
        <begin position="22"/>
        <end position="225"/>
    </location>
</feature>
<dbReference type="PANTHER" id="PTHR48050">
    <property type="entry name" value="STEROL 3-BETA-GLUCOSYLTRANSFERASE"/>
    <property type="match status" value="1"/>
</dbReference>
<evidence type="ECO:0000259" key="5">
    <source>
        <dbReference type="Pfam" id="PF21036"/>
    </source>
</evidence>
<keyword evidence="2" id="KW-0328">Glycosyltransferase</keyword>
<evidence type="ECO:0000256" key="2">
    <source>
        <dbReference type="ARBA" id="ARBA00022676"/>
    </source>
</evidence>